<feature type="transmembrane region" description="Helical" evidence="17">
    <location>
        <begin position="244"/>
        <end position="268"/>
    </location>
</feature>
<evidence type="ECO:0000256" key="10">
    <source>
        <dbReference type="ARBA" id="ARBA00022982"/>
    </source>
</evidence>
<evidence type="ECO:0000256" key="5">
    <source>
        <dbReference type="ARBA" id="ARBA00022448"/>
    </source>
</evidence>
<keyword evidence="9 17" id="KW-1278">Translocase</keyword>
<keyword evidence="5" id="KW-0813">Transport</keyword>
<dbReference type="InterPro" id="IPR001750">
    <property type="entry name" value="ND/Mrp_TM"/>
</dbReference>
<keyword evidence="8 17" id="KW-0999">Mitochondrion inner membrane</keyword>
<dbReference type="GO" id="GO:0008137">
    <property type="term" value="F:NADH dehydrogenase (ubiquinone) activity"/>
    <property type="evidence" value="ECO:0007669"/>
    <property type="project" value="UniProtKB-EC"/>
</dbReference>
<gene>
    <name evidence="19" type="primary">ND2</name>
</gene>
<name>E7E6W8_DOSGI</name>
<dbReference type="PANTHER" id="PTHR46552">
    <property type="entry name" value="NADH-UBIQUINONE OXIDOREDUCTASE CHAIN 2"/>
    <property type="match status" value="1"/>
</dbReference>
<evidence type="ECO:0000256" key="4">
    <source>
        <dbReference type="ARBA" id="ARBA00021008"/>
    </source>
</evidence>
<dbReference type="GO" id="GO:0005743">
    <property type="term" value="C:mitochondrial inner membrane"/>
    <property type="evidence" value="ECO:0007669"/>
    <property type="project" value="UniProtKB-SubCell"/>
</dbReference>
<keyword evidence="11 17" id="KW-1133">Transmembrane helix</keyword>
<dbReference type="Pfam" id="PF00361">
    <property type="entry name" value="Proton_antipo_M"/>
    <property type="match status" value="1"/>
</dbReference>
<evidence type="ECO:0000259" key="18">
    <source>
        <dbReference type="Pfam" id="PF00361"/>
    </source>
</evidence>
<reference evidence="19" key="1">
    <citation type="journal article" date="2010" name="Mar. Ecol. Prog. Ser.">
        <title>Ommastrephid squids, Sthenoteuthis oualaniensis and Dosidicus gigas, in the Eastern Pacific show convergent biographic breaks but contrasting population structures.</title>
        <authorList>
            <person name="Staaf D.J."/>
            <person name="Ruiz-Cooley R.I."/>
            <person name="Elliger C."/>
            <person name="Lebaric Z."/>
            <person name="Campos B."/>
            <person name="Markaida U."/>
            <person name="Gilly W."/>
        </authorList>
    </citation>
    <scope>NUCLEOTIDE SEQUENCE</scope>
    <source>
        <strain evidence="19">SPM6_July0-8</strain>
    </source>
</reference>
<comment type="similarity">
    <text evidence="2 17">Belongs to the complex I subunit 2 family.</text>
</comment>
<dbReference type="InterPro" id="IPR003917">
    <property type="entry name" value="NADH_UbQ_OxRdtase_chain2"/>
</dbReference>
<feature type="transmembrane region" description="Helical" evidence="17">
    <location>
        <begin position="5"/>
        <end position="24"/>
    </location>
</feature>
<feature type="transmembrane region" description="Helical" evidence="17">
    <location>
        <begin position="177"/>
        <end position="196"/>
    </location>
</feature>
<feature type="transmembrane region" description="Helical" evidence="17">
    <location>
        <begin position="151"/>
        <end position="170"/>
    </location>
</feature>
<feature type="transmembrane region" description="Helical" evidence="17">
    <location>
        <begin position="61"/>
        <end position="81"/>
    </location>
</feature>
<evidence type="ECO:0000256" key="15">
    <source>
        <dbReference type="ARBA" id="ARBA00023136"/>
    </source>
</evidence>
<protein>
    <recommendedName>
        <fullName evidence="4 17">NADH-ubiquinone oxidoreductase chain 2</fullName>
        <ecNumber evidence="3 17">7.1.1.2</ecNumber>
    </recommendedName>
</protein>
<evidence type="ECO:0000256" key="6">
    <source>
        <dbReference type="ARBA" id="ARBA00022660"/>
    </source>
</evidence>
<dbReference type="PANTHER" id="PTHR46552:SF1">
    <property type="entry name" value="NADH-UBIQUINONE OXIDOREDUCTASE CHAIN 2"/>
    <property type="match status" value="1"/>
</dbReference>
<keyword evidence="10 17" id="KW-0249">Electron transport</keyword>
<geneLocation type="mitochondrion" evidence="19"/>
<keyword evidence="14 17" id="KW-0496">Mitochondrion</keyword>
<evidence type="ECO:0000256" key="16">
    <source>
        <dbReference type="ARBA" id="ARBA00049551"/>
    </source>
</evidence>
<evidence type="ECO:0000256" key="12">
    <source>
        <dbReference type="ARBA" id="ARBA00023027"/>
    </source>
</evidence>
<keyword evidence="7 17" id="KW-0812">Transmembrane</keyword>
<evidence type="ECO:0000256" key="17">
    <source>
        <dbReference type="RuleBase" id="RU003403"/>
    </source>
</evidence>
<feature type="transmembrane region" description="Helical" evidence="17">
    <location>
        <begin position="202"/>
        <end position="223"/>
    </location>
</feature>
<evidence type="ECO:0000256" key="14">
    <source>
        <dbReference type="ARBA" id="ARBA00023128"/>
    </source>
</evidence>
<proteinExistence type="inferred from homology"/>
<feature type="transmembrane region" description="Helical" evidence="17">
    <location>
        <begin position="126"/>
        <end position="145"/>
    </location>
</feature>
<feature type="transmembrane region" description="Helical" evidence="17">
    <location>
        <begin position="30"/>
        <end position="49"/>
    </location>
</feature>
<dbReference type="AlphaFoldDB" id="E7E6W8"/>
<dbReference type="EMBL" id="HQ612781">
    <property type="protein sequence ID" value="ADU55188.1"/>
    <property type="molecule type" value="Genomic_DNA"/>
</dbReference>
<keyword evidence="12 17" id="KW-0520">NAD</keyword>
<feature type="transmembrane region" description="Helical" evidence="17">
    <location>
        <begin position="320"/>
        <end position="344"/>
    </location>
</feature>
<evidence type="ECO:0000256" key="13">
    <source>
        <dbReference type="ARBA" id="ARBA00023075"/>
    </source>
</evidence>
<evidence type="ECO:0000256" key="2">
    <source>
        <dbReference type="ARBA" id="ARBA00007012"/>
    </source>
</evidence>
<evidence type="ECO:0000256" key="9">
    <source>
        <dbReference type="ARBA" id="ARBA00022967"/>
    </source>
</evidence>
<dbReference type="GO" id="GO:0006120">
    <property type="term" value="P:mitochondrial electron transport, NADH to ubiquinone"/>
    <property type="evidence" value="ECO:0007669"/>
    <property type="project" value="InterPro"/>
</dbReference>
<dbReference type="PRINTS" id="PR01436">
    <property type="entry name" value="NADHDHGNASE2"/>
</dbReference>
<keyword evidence="15 17" id="KW-0472">Membrane</keyword>
<sequence length="346" mass="39526">MNNKFFPSNFLFILIMIMGTLFSLSSSHWLTMWMGLEINLMGFLPLMNIKGKTLEAEASMKYFIIQSMSSSILIISSVLMYNNTLSWYSMFTDSTFSLMIILSLVLKLGGAPLHFWMPSIAKQMSWSILFMMLTWQKLAPLLMLSLVNSNLMVVMLISMASTIVGSVMALNQTNIQLIMTYSSISHLGWSLSMITINSSLTMMYFFNYIMISMPLMNMLSMTLGNHLFMLTQQTKMNNMIPISLILSLGGLPPLLGFMSKLIILISLIEMKLMMLAMFMFVGTLISLYFYLNMSLMLMIKSYKNLHSNTANKMYNPIISFNLLGSFIVYPIVIMFIKYAMTIFYKP</sequence>
<comment type="catalytic activity">
    <reaction evidence="16 17">
        <text>a ubiquinone + NADH + 5 H(+)(in) = a ubiquinol + NAD(+) + 4 H(+)(out)</text>
        <dbReference type="Rhea" id="RHEA:29091"/>
        <dbReference type="Rhea" id="RHEA-COMP:9565"/>
        <dbReference type="Rhea" id="RHEA-COMP:9566"/>
        <dbReference type="ChEBI" id="CHEBI:15378"/>
        <dbReference type="ChEBI" id="CHEBI:16389"/>
        <dbReference type="ChEBI" id="CHEBI:17976"/>
        <dbReference type="ChEBI" id="CHEBI:57540"/>
        <dbReference type="ChEBI" id="CHEBI:57945"/>
        <dbReference type="EC" id="7.1.1.2"/>
    </reaction>
</comment>
<comment type="function">
    <text evidence="17">Core subunit of the mitochondrial membrane respiratory chain NADH dehydrogenase (Complex I) which catalyzes electron transfer from NADH through the respiratory chain, using ubiquinone as an electron acceptor. Essential for the catalytic activity and assembly of complex I.</text>
</comment>
<comment type="subcellular location">
    <subcellularLocation>
        <location evidence="1 17">Mitochondrion inner membrane</location>
        <topology evidence="1 17">Multi-pass membrane protein</topology>
    </subcellularLocation>
</comment>
<evidence type="ECO:0000256" key="11">
    <source>
        <dbReference type="ARBA" id="ARBA00022989"/>
    </source>
</evidence>
<feature type="domain" description="NADH:quinone oxidoreductase/Mrp antiporter transmembrane" evidence="18">
    <location>
        <begin position="26"/>
        <end position="286"/>
    </location>
</feature>
<evidence type="ECO:0000256" key="7">
    <source>
        <dbReference type="ARBA" id="ARBA00022692"/>
    </source>
</evidence>
<evidence type="ECO:0000256" key="8">
    <source>
        <dbReference type="ARBA" id="ARBA00022792"/>
    </source>
</evidence>
<keyword evidence="13 17" id="KW-0830">Ubiquinone</keyword>
<accession>E7E6W8</accession>
<organism evidence="19">
    <name type="scientific">Dosidicus gigas</name>
    <name type="common">Humboldt squid</name>
    <dbReference type="NCBI Taxonomy" id="346249"/>
    <lineage>
        <taxon>Eukaryota</taxon>
        <taxon>Metazoa</taxon>
        <taxon>Spiralia</taxon>
        <taxon>Lophotrochozoa</taxon>
        <taxon>Mollusca</taxon>
        <taxon>Cephalopoda</taxon>
        <taxon>Coleoidea</taxon>
        <taxon>Decapodiformes</taxon>
        <taxon>Oegopsida</taxon>
        <taxon>Ommastrephidae</taxon>
        <taxon>Dosidicus</taxon>
    </lineage>
</organism>
<keyword evidence="6 17" id="KW-0679">Respiratory chain</keyword>
<dbReference type="InterPro" id="IPR050175">
    <property type="entry name" value="Complex_I_Subunit_2"/>
</dbReference>
<dbReference type="EC" id="7.1.1.2" evidence="3 17"/>
<feature type="transmembrane region" description="Helical" evidence="17">
    <location>
        <begin position="274"/>
        <end position="299"/>
    </location>
</feature>
<evidence type="ECO:0000256" key="3">
    <source>
        <dbReference type="ARBA" id="ARBA00012944"/>
    </source>
</evidence>
<evidence type="ECO:0000313" key="19">
    <source>
        <dbReference type="EMBL" id="ADU55188.1"/>
    </source>
</evidence>
<evidence type="ECO:0000256" key="1">
    <source>
        <dbReference type="ARBA" id="ARBA00004448"/>
    </source>
</evidence>